<feature type="transmembrane region" description="Helical" evidence="7">
    <location>
        <begin position="244"/>
        <end position="265"/>
    </location>
</feature>
<dbReference type="Proteomes" id="UP000050417">
    <property type="component" value="Unassembled WGS sequence"/>
</dbReference>
<name>A0A0P6XBW7_9CHLR</name>
<keyword evidence="10" id="KW-1185">Reference proteome</keyword>
<dbReference type="AlphaFoldDB" id="A0A0P6XBW7"/>
<keyword evidence="3" id="KW-1003">Cell membrane</keyword>
<evidence type="ECO:0000256" key="7">
    <source>
        <dbReference type="RuleBase" id="RU363032"/>
    </source>
</evidence>
<dbReference type="InterPro" id="IPR035906">
    <property type="entry name" value="MetI-like_sf"/>
</dbReference>
<evidence type="ECO:0000256" key="4">
    <source>
        <dbReference type="ARBA" id="ARBA00022692"/>
    </source>
</evidence>
<dbReference type="PANTHER" id="PTHR43744:SF6">
    <property type="entry name" value="ABC TRANSPORTER PERMEASE PROTEIN YESQ-RELATED"/>
    <property type="match status" value="1"/>
</dbReference>
<feature type="transmembrane region" description="Helical" evidence="7">
    <location>
        <begin position="109"/>
        <end position="130"/>
    </location>
</feature>
<reference evidence="9 10" key="1">
    <citation type="submission" date="2015-07" db="EMBL/GenBank/DDBJ databases">
        <title>Genome sequence of Ornatilinea apprima DSM 23815.</title>
        <authorList>
            <person name="Hemp J."/>
            <person name="Ward L.M."/>
            <person name="Pace L.A."/>
            <person name="Fischer W.W."/>
        </authorList>
    </citation>
    <scope>NUCLEOTIDE SEQUENCE [LARGE SCALE GENOMIC DNA]</scope>
    <source>
        <strain evidence="9 10">P3M-1</strain>
    </source>
</reference>
<dbReference type="STRING" id="1134406.ADN00_09115"/>
<dbReference type="Gene3D" id="1.10.3720.10">
    <property type="entry name" value="MetI-like"/>
    <property type="match status" value="1"/>
</dbReference>
<dbReference type="CDD" id="cd06261">
    <property type="entry name" value="TM_PBP2"/>
    <property type="match status" value="1"/>
</dbReference>
<dbReference type="SUPFAM" id="SSF161098">
    <property type="entry name" value="MetI-like"/>
    <property type="match status" value="1"/>
</dbReference>
<dbReference type="OrthoDB" id="9794684at2"/>
<feature type="domain" description="ABC transmembrane type-1" evidence="8">
    <location>
        <begin position="72"/>
        <end position="265"/>
    </location>
</feature>
<evidence type="ECO:0000256" key="1">
    <source>
        <dbReference type="ARBA" id="ARBA00004651"/>
    </source>
</evidence>
<protein>
    <recommendedName>
        <fullName evidence="8">ABC transmembrane type-1 domain-containing protein</fullName>
    </recommendedName>
</protein>
<dbReference type="PROSITE" id="PS50928">
    <property type="entry name" value="ABC_TM1"/>
    <property type="match status" value="1"/>
</dbReference>
<accession>A0A0P6XBW7</accession>
<dbReference type="GO" id="GO:0055085">
    <property type="term" value="P:transmembrane transport"/>
    <property type="evidence" value="ECO:0007669"/>
    <property type="project" value="InterPro"/>
</dbReference>
<evidence type="ECO:0000256" key="2">
    <source>
        <dbReference type="ARBA" id="ARBA00022448"/>
    </source>
</evidence>
<feature type="transmembrane region" description="Helical" evidence="7">
    <location>
        <begin position="197"/>
        <end position="218"/>
    </location>
</feature>
<organism evidence="9 10">
    <name type="scientific">Ornatilinea apprima</name>
    <dbReference type="NCBI Taxonomy" id="1134406"/>
    <lineage>
        <taxon>Bacteria</taxon>
        <taxon>Bacillati</taxon>
        <taxon>Chloroflexota</taxon>
        <taxon>Anaerolineae</taxon>
        <taxon>Anaerolineales</taxon>
        <taxon>Anaerolineaceae</taxon>
        <taxon>Ornatilinea</taxon>
    </lineage>
</organism>
<feature type="transmembrane region" description="Helical" evidence="7">
    <location>
        <begin position="136"/>
        <end position="159"/>
    </location>
</feature>
<dbReference type="InterPro" id="IPR000515">
    <property type="entry name" value="MetI-like"/>
</dbReference>
<evidence type="ECO:0000313" key="10">
    <source>
        <dbReference type="Proteomes" id="UP000050417"/>
    </source>
</evidence>
<keyword evidence="2 7" id="KW-0813">Transport</keyword>
<evidence type="ECO:0000256" key="6">
    <source>
        <dbReference type="ARBA" id="ARBA00023136"/>
    </source>
</evidence>
<evidence type="ECO:0000256" key="5">
    <source>
        <dbReference type="ARBA" id="ARBA00022989"/>
    </source>
</evidence>
<sequence length="280" mass="31583">MRESWEIIKKILLYFLLTGATLVMSFPLFWMISSSLKTLEETNAAGIVWLPENPSLNTYLAIFQNSDFLRAYFNTVFFVTLALVGTLFSIAVVAYAFSRIDWPGRNFVFFLMLATMMIPPQALIVPQYVFFNKLDWIGTFNPIIIPGYFAGGAAMVFLLRQSMSQIPKELDESAFVDGANHIQIFWEVVMPLVKAPLATVATFLFVGLWNSLLAPLMYLQTVDLYTLPVYVSTLYNINLTVQQWPTIMAAAVLTTVPLMVVFFFAQRFILEGVVVSGLKG</sequence>
<dbReference type="GO" id="GO:0005886">
    <property type="term" value="C:plasma membrane"/>
    <property type="evidence" value="ECO:0007669"/>
    <property type="project" value="UniProtKB-SubCell"/>
</dbReference>
<evidence type="ECO:0000313" key="9">
    <source>
        <dbReference type="EMBL" id="KPL77283.1"/>
    </source>
</evidence>
<dbReference type="RefSeq" id="WP_075062684.1">
    <property type="nucleotide sequence ID" value="NZ_LGCL01000023.1"/>
</dbReference>
<feature type="transmembrane region" description="Helical" evidence="7">
    <location>
        <begin position="76"/>
        <end position="97"/>
    </location>
</feature>
<keyword evidence="5 7" id="KW-1133">Transmembrane helix</keyword>
<gene>
    <name evidence="9" type="ORF">ADN00_09115</name>
</gene>
<comment type="caution">
    <text evidence="9">The sequence shown here is derived from an EMBL/GenBank/DDBJ whole genome shotgun (WGS) entry which is preliminary data.</text>
</comment>
<dbReference type="EMBL" id="LGCL01000023">
    <property type="protein sequence ID" value="KPL77283.1"/>
    <property type="molecule type" value="Genomic_DNA"/>
</dbReference>
<comment type="similarity">
    <text evidence="7">Belongs to the binding-protein-dependent transport system permease family.</text>
</comment>
<dbReference type="PANTHER" id="PTHR43744">
    <property type="entry name" value="ABC TRANSPORTER PERMEASE PROTEIN MG189-RELATED-RELATED"/>
    <property type="match status" value="1"/>
</dbReference>
<keyword evidence="6 7" id="KW-0472">Membrane</keyword>
<comment type="subcellular location">
    <subcellularLocation>
        <location evidence="1 7">Cell membrane</location>
        <topology evidence="1 7">Multi-pass membrane protein</topology>
    </subcellularLocation>
</comment>
<keyword evidence="4 7" id="KW-0812">Transmembrane</keyword>
<feature type="transmembrane region" description="Helical" evidence="7">
    <location>
        <begin position="12"/>
        <end position="32"/>
    </location>
</feature>
<proteinExistence type="inferred from homology"/>
<evidence type="ECO:0000259" key="8">
    <source>
        <dbReference type="PROSITE" id="PS50928"/>
    </source>
</evidence>
<evidence type="ECO:0000256" key="3">
    <source>
        <dbReference type="ARBA" id="ARBA00022475"/>
    </source>
</evidence>
<dbReference type="Pfam" id="PF00528">
    <property type="entry name" value="BPD_transp_1"/>
    <property type="match status" value="1"/>
</dbReference>